<dbReference type="InterPro" id="IPR023996">
    <property type="entry name" value="TonB-dep_OMP_SusC/RagA"/>
</dbReference>
<evidence type="ECO:0000256" key="8">
    <source>
        <dbReference type="SAM" id="SignalP"/>
    </source>
</evidence>
<dbReference type="Gene3D" id="2.40.170.20">
    <property type="entry name" value="TonB-dependent receptor, beta-barrel domain"/>
    <property type="match status" value="1"/>
</dbReference>
<dbReference type="Gene3D" id="2.60.40.1120">
    <property type="entry name" value="Carboxypeptidase-like, regulatory domain"/>
    <property type="match status" value="1"/>
</dbReference>
<dbReference type="NCBIfam" id="TIGR04057">
    <property type="entry name" value="SusC_RagA_signa"/>
    <property type="match status" value="1"/>
</dbReference>
<reference evidence="11" key="3">
    <citation type="submission" date="2022-08" db="EMBL/GenBank/DDBJ databases">
        <title>Genome Sequencing of Bacteroides fragilis Group Isolates with Nanopore Technology.</title>
        <authorList>
            <person name="Tisza M.J."/>
            <person name="Smith D."/>
            <person name="Dekker J.P."/>
        </authorList>
    </citation>
    <scope>NUCLEOTIDE SEQUENCE</scope>
    <source>
        <strain evidence="11">BFG-351</strain>
        <strain evidence="12">BFG-527</strain>
    </source>
</reference>
<comment type="similarity">
    <text evidence="7">Belongs to the TonB-dependent receptor family.</text>
</comment>
<dbReference type="AlphaFoldDB" id="A0A174JVP8"/>
<dbReference type="InterPro" id="IPR023997">
    <property type="entry name" value="TonB-dep_OMP_SusC/RagA_CS"/>
</dbReference>
<dbReference type="InterPro" id="IPR037066">
    <property type="entry name" value="Plug_dom_sf"/>
</dbReference>
<protein>
    <submittedName>
        <fullName evidence="10">Outer membrane receptor proteins, mostly Fe transport</fullName>
    </submittedName>
    <submittedName>
        <fullName evidence="11 13">TonB-dependent receptor</fullName>
    </submittedName>
</protein>
<evidence type="ECO:0000313" key="11">
    <source>
        <dbReference type="EMBL" id="MCS2791261.1"/>
    </source>
</evidence>
<dbReference type="Pfam" id="PF07715">
    <property type="entry name" value="Plug"/>
    <property type="match status" value="1"/>
</dbReference>
<keyword evidence="8" id="KW-0732">Signal</keyword>
<evidence type="ECO:0000256" key="5">
    <source>
        <dbReference type="ARBA" id="ARBA00023136"/>
    </source>
</evidence>
<dbReference type="EMBL" id="JANUTS010000001">
    <property type="protein sequence ID" value="MCS2791261.1"/>
    <property type="molecule type" value="Genomic_DNA"/>
</dbReference>
<evidence type="ECO:0000313" key="10">
    <source>
        <dbReference type="EMBL" id="CUP03854.1"/>
    </source>
</evidence>
<accession>A0A6N2VGS3</accession>
<sequence>MKHLYIITAFLLCCLCIKAQEPTQKESTITISGTVLDEFNAPIPGANVFLKDRPGVGTVTNMDGKFTIKGAQMGDVITLSFLGYEKQEVRIDSRLDRKNAQFKLKPSTNTLEETVVVGLGSQRKVSVVGAITNVDVKDLQTPATSIPNMLGGRVPGIISLQNSGEPGKNISEFWVRGIGTFGANQGALVLIDGLEGSLSQIDPADIESFSVLKDASATAVYGTRGANGVVLVTTKRGEVDKLKITGRANLTVSHLQNMPEYLGAYDYATLANEAKLARGEEALYSPMALDLIKYQLDPDLYPNVNWRDQILNKNSLQQTYYMSARGGGSVARYFFSLGMSNENAAYKQEKNSKYSTDVAYRTYNYRSNIDVNLTKTTTAYLGTEGYLSEKTEPGNVSTDALWSAQQRLTPLTIPLQYSTGELPAWGANNEYSPYVMLNHTGKAKWRRFTNKVTLAVTQDLPFITKGLKLRAQIAYDSESYLKEIRKVLPEMYYASGRTVDGTLIMRKVVDAQTATYNKDEESQWNKLHFESTLNYDRAFGDHRVGGLVYYYMSSYQSTWCDIHGYNCNVNVDNVPKRYQGLSGRLTYGFRDTYMIDLNFGYTGSENFQKGRRFGFFPSVALGWVPTNYDFVRETLPWLSFLKIRGSWGSVGNDRITNKRFPYLTIMNENANKGWNGSSGVTEQSVGADNLQWEKAIKLDLGIEGKLFNEQVDFTVDFFRDTRNDIFQQRTMVPDYIGLAEQPFGNVGSMVSYGADGNISFTQDIGKDFSFTLRGNFTYTANMVKNWEEAFQKYSYQERADKPYEYYAGYIALGLFRDEDDVKFSPDQSGIAGRKVLPGDIKYKDVNGDGVINSDDQVPLSYKANYPRLMYGFGGEVRWKKLTLGFLFKGTGNVDNFCVDGYKAFGFLPFSSGETGNTLAITANQANRWTPREISGDASTENPNAMFPRLSYGNDHNSTQPSTFWKANVRYLRLQEINLNYNLSAGKILKQLGVSSLDLQFVASNICVWSPFKHFDPEQAYYNGGAYPIPARYAFQMYINF</sequence>
<dbReference type="Pfam" id="PF13715">
    <property type="entry name" value="CarbopepD_reg_2"/>
    <property type="match status" value="1"/>
</dbReference>
<dbReference type="GeneID" id="69587963"/>
<dbReference type="SUPFAM" id="SSF49464">
    <property type="entry name" value="Carboxypeptidase regulatory domain-like"/>
    <property type="match status" value="1"/>
</dbReference>
<feature type="signal peptide" evidence="8">
    <location>
        <begin position="1"/>
        <end position="19"/>
    </location>
</feature>
<keyword evidence="3 7" id="KW-1134">Transmembrane beta strand</keyword>
<dbReference type="Proteomes" id="UP000095606">
    <property type="component" value="Unassembled WGS sequence"/>
</dbReference>
<keyword evidence="15" id="KW-1185">Reference proteome</keyword>
<accession>A0A174JVP8</accession>
<feature type="domain" description="TonB-dependent receptor plug" evidence="9">
    <location>
        <begin position="125"/>
        <end position="229"/>
    </location>
</feature>
<evidence type="ECO:0000259" key="9">
    <source>
        <dbReference type="Pfam" id="PF07715"/>
    </source>
</evidence>
<dbReference type="SUPFAM" id="SSF56935">
    <property type="entry name" value="Porins"/>
    <property type="match status" value="1"/>
</dbReference>
<comment type="subcellular location">
    <subcellularLocation>
        <location evidence="1 7">Cell outer membrane</location>
        <topology evidence="1 7">Multi-pass membrane protein</topology>
    </subcellularLocation>
</comment>
<keyword evidence="5 7" id="KW-0472">Membrane</keyword>
<evidence type="ECO:0000256" key="3">
    <source>
        <dbReference type="ARBA" id="ARBA00022452"/>
    </source>
</evidence>
<dbReference type="InterPro" id="IPR012910">
    <property type="entry name" value="Plug_dom"/>
</dbReference>
<name>A0A174JVP8_9BACE</name>
<evidence type="ECO:0000313" key="14">
    <source>
        <dbReference type="Proteomes" id="UP000095606"/>
    </source>
</evidence>
<evidence type="ECO:0000256" key="2">
    <source>
        <dbReference type="ARBA" id="ARBA00022448"/>
    </source>
</evidence>
<proteinExistence type="inferred from homology"/>
<dbReference type="GO" id="GO:0009279">
    <property type="term" value="C:cell outer membrane"/>
    <property type="evidence" value="ECO:0007669"/>
    <property type="project" value="UniProtKB-SubCell"/>
</dbReference>
<evidence type="ECO:0000256" key="7">
    <source>
        <dbReference type="PROSITE-ProRule" id="PRU01360"/>
    </source>
</evidence>
<dbReference type="EMBL" id="CZAE01000006">
    <property type="protein sequence ID" value="CUP03854.1"/>
    <property type="molecule type" value="Genomic_DNA"/>
</dbReference>
<evidence type="ECO:0000256" key="4">
    <source>
        <dbReference type="ARBA" id="ARBA00022692"/>
    </source>
</evidence>
<gene>
    <name evidence="13" type="ORF">BFLFYP10_02191</name>
    <name evidence="10" type="ORF">ERS852461_01719</name>
    <name evidence="11" type="ORF">NXW97_04420</name>
    <name evidence="12" type="ORF">NXY30_04755</name>
</gene>
<dbReference type="EMBL" id="CP103141">
    <property type="protein sequence ID" value="UVQ75718.1"/>
    <property type="molecule type" value="Genomic_DNA"/>
</dbReference>
<organism evidence="10 14">
    <name type="scientific">Bacteroides faecis</name>
    <dbReference type="NCBI Taxonomy" id="674529"/>
    <lineage>
        <taxon>Bacteria</taxon>
        <taxon>Pseudomonadati</taxon>
        <taxon>Bacteroidota</taxon>
        <taxon>Bacteroidia</taxon>
        <taxon>Bacteroidales</taxon>
        <taxon>Bacteroidaceae</taxon>
        <taxon>Bacteroides</taxon>
    </lineage>
</organism>
<dbReference type="Proteomes" id="UP001204548">
    <property type="component" value="Unassembled WGS sequence"/>
</dbReference>
<evidence type="ECO:0000256" key="1">
    <source>
        <dbReference type="ARBA" id="ARBA00004571"/>
    </source>
</evidence>
<keyword evidence="10" id="KW-0675">Receptor</keyword>
<dbReference type="Gene3D" id="2.170.130.10">
    <property type="entry name" value="TonB-dependent receptor, plug domain"/>
    <property type="match status" value="1"/>
</dbReference>
<reference evidence="10 14" key="1">
    <citation type="submission" date="2015-09" db="EMBL/GenBank/DDBJ databases">
        <authorList>
            <consortium name="Pathogen Informatics"/>
        </authorList>
    </citation>
    <scope>NUCLEOTIDE SEQUENCE [LARGE SCALE GENOMIC DNA]</scope>
    <source>
        <strain evidence="10 14">2789STDY5834846</strain>
    </source>
</reference>
<keyword evidence="2 7" id="KW-0813">Transport</keyword>
<dbReference type="PROSITE" id="PS52016">
    <property type="entry name" value="TONB_DEPENDENT_REC_3"/>
    <property type="match status" value="1"/>
</dbReference>
<dbReference type="InterPro" id="IPR039426">
    <property type="entry name" value="TonB-dep_rcpt-like"/>
</dbReference>
<dbReference type="InterPro" id="IPR036942">
    <property type="entry name" value="Beta-barrel_TonB_sf"/>
</dbReference>
<dbReference type="Proteomes" id="UP001060104">
    <property type="component" value="Chromosome"/>
</dbReference>
<dbReference type="EMBL" id="CACRSZ010000053">
    <property type="protein sequence ID" value="VYT28827.1"/>
    <property type="molecule type" value="Genomic_DNA"/>
</dbReference>
<dbReference type="FunFam" id="2.170.130.10:FF:000003">
    <property type="entry name" value="SusC/RagA family TonB-linked outer membrane protein"/>
    <property type="match status" value="1"/>
</dbReference>
<evidence type="ECO:0000313" key="12">
    <source>
        <dbReference type="EMBL" id="UVQ75718.1"/>
    </source>
</evidence>
<feature type="chain" id="PRO_5044549951" evidence="8">
    <location>
        <begin position="20"/>
        <end position="1040"/>
    </location>
</feature>
<evidence type="ECO:0000313" key="15">
    <source>
        <dbReference type="Proteomes" id="UP001060104"/>
    </source>
</evidence>
<reference evidence="13" key="2">
    <citation type="submission" date="2019-11" db="EMBL/GenBank/DDBJ databases">
        <authorList>
            <person name="Feng L."/>
        </authorList>
    </citation>
    <scope>NUCLEOTIDE SEQUENCE</scope>
    <source>
        <strain evidence="13">BfaecisLFYP10</strain>
    </source>
</reference>
<dbReference type="InterPro" id="IPR008969">
    <property type="entry name" value="CarboxyPept-like_regulatory"/>
</dbReference>
<dbReference type="NCBIfam" id="TIGR04056">
    <property type="entry name" value="OMP_RagA_SusC"/>
    <property type="match status" value="1"/>
</dbReference>
<keyword evidence="6 7" id="KW-0998">Cell outer membrane</keyword>
<evidence type="ECO:0000256" key="6">
    <source>
        <dbReference type="ARBA" id="ARBA00023237"/>
    </source>
</evidence>
<dbReference type="RefSeq" id="WP_010535914.1">
    <property type="nucleotide sequence ID" value="NZ_CACRSZ010000053.1"/>
</dbReference>
<keyword evidence="4 7" id="KW-0812">Transmembrane</keyword>
<evidence type="ECO:0000313" key="13">
    <source>
        <dbReference type="EMBL" id="VYT28827.1"/>
    </source>
</evidence>